<dbReference type="Proteomes" id="UP000189981">
    <property type="component" value="Unassembled WGS sequence"/>
</dbReference>
<dbReference type="AlphaFoldDB" id="A0A1T5CX60"/>
<gene>
    <name evidence="2" type="ORF">SAMN05661099_1988</name>
</gene>
<dbReference type="Pfam" id="PF01381">
    <property type="entry name" value="HTH_3"/>
    <property type="match status" value="1"/>
</dbReference>
<dbReference type="InterPro" id="IPR010982">
    <property type="entry name" value="Lambda_DNA-bd_dom_sf"/>
</dbReference>
<sequence>MQSTLNTELLASMLKSKRGKKGLRAVSDEIGDVSAPTLSRIEQGKIPDVDTFIKICKWLDVSTDTFIASDSRANPLSNHQHVVAHLRADRELPPDTLNMLVTMIDLAYKNK</sequence>
<dbReference type="EMBL" id="FUYR01000002">
    <property type="protein sequence ID" value="SKB64052.1"/>
    <property type="molecule type" value="Genomic_DNA"/>
</dbReference>
<keyword evidence="3" id="KW-1185">Reference proteome</keyword>
<dbReference type="Gene3D" id="1.10.260.40">
    <property type="entry name" value="lambda repressor-like DNA-binding domains"/>
    <property type="match status" value="1"/>
</dbReference>
<dbReference type="STRING" id="572036.SAMN05661099_1988"/>
<dbReference type="PROSITE" id="PS50943">
    <property type="entry name" value="HTH_CROC1"/>
    <property type="match status" value="1"/>
</dbReference>
<dbReference type="CDD" id="cd00093">
    <property type="entry name" value="HTH_XRE"/>
    <property type="match status" value="1"/>
</dbReference>
<evidence type="ECO:0000259" key="1">
    <source>
        <dbReference type="PROSITE" id="PS50943"/>
    </source>
</evidence>
<dbReference type="GO" id="GO:0003677">
    <property type="term" value="F:DNA binding"/>
    <property type="evidence" value="ECO:0007669"/>
    <property type="project" value="InterPro"/>
</dbReference>
<dbReference type="InterPro" id="IPR001387">
    <property type="entry name" value="Cro/C1-type_HTH"/>
</dbReference>
<evidence type="ECO:0000313" key="2">
    <source>
        <dbReference type="EMBL" id="SKB64052.1"/>
    </source>
</evidence>
<dbReference type="RefSeq" id="WP_079702533.1">
    <property type="nucleotide sequence ID" value="NZ_FUYR01000002.1"/>
</dbReference>
<accession>A0A1T5CX60</accession>
<dbReference type="SUPFAM" id="SSF47413">
    <property type="entry name" value="lambda repressor-like DNA-binding domains"/>
    <property type="match status" value="1"/>
</dbReference>
<protein>
    <submittedName>
        <fullName evidence="2">Helix-turn-helix</fullName>
    </submittedName>
</protein>
<evidence type="ECO:0000313" key="3">
    <source>
        <dbReference type="Proteomes" id="UP000189981"/>
    </source>
</evidence>
<proteinExistence type="predicted"/>
<reference evidence="3" key="1">
    <citation type="submission" date="2017-02" db="EMBL/GenBank/DDBJ databases">
        <authorList>
            <person name="Varghese N."/>
            <person name="Submissions S."/>
        </authorList>
    </citation>
    <scope>NUCLEOTIDE SEQUENCE [LARGE SCALE GENOMIC DNA]</scope>
    <source>
        <strain evidence="3">DSM 22385</strain>
    </source>
</reference>
<feature type="domain" description="HTH cro/C1-type" evidence="1">
    <location>
        <begin position="14"/>
        <end position="66"/>
    </location>
</feature>
<organism evidence="2 3">
    <name type="scientific">Daejeonella lutea</name>
    <dbReference type="NCBI Taxonomy" id="572036"/>
    <lineage>
        <taxon>Bacteria</taxon>
        <taxon>Pseudomonadati</taxon>
        <taxon>Bacteroidota</taxon>
        <taxon>Sphingobacteriia</taxon>
        <taxon>Sphingobacteriales</taxon>
        <taxon>Sphingobacteriaceae</taxon>
        <taxon>Daejeonella</taxon>
    </lineage>
</organism>
<name>A0A1T5CX60_9SPHI</name>
<dbReference type="OrthoDB" id="884972at2"/>
<dbReference type="SMART" id="SM00530">
    <property type="entry name" value="HTH_XRE"/>
    <property type="match status" value="1"/>
</dbReference>